<accession>A0A556TMD0</accession>
<sequence length="214" mass="22977">MMMGDFAGPAASVCINSGGNVNLNAGSNTTTTGNCNSSSGAGPGAGAGAGVPKHSTVVERLRQRIEGCRRHHNACEARFQQAHAEQLELERRETAALYQRTLEQRAKKGKQQQQQQGKQQDPSDSSEQRNNTLIADLNLTPELAASHERCDVTGSMRTATAVYNMLWIVSAVLFTCSNLPGIRCSTPANSSEKFTLFDCRLEISAHVLGGNQLS</sequence>
<reference evidence="10 11" key="1">
    <citation type="journal article" date="2019" name="Genome Biol. Evol.">
        <title>Whole-Genome Sequencing of the Giant Devil Catfish, Bagarius yarrelli.</title>
        <authorList>
            <person name="Jiang W."/>
            <person name="Lv Y."/>
            <person name="Cheng L."/>
            <person name="Yang K."/>
            <person name="Chao B."/>
            <person name="Wang X."/>
            <person name="Li Y."/>
            <person name="Pan X."/>
            <person name="You X."/>
            <person name="Zhang Y."/>
            <person name="Yang J."/>
            <person name="Li J."/>
            <person name="Zhang X."/>
            <person name="Liu S."/>
            <person name="Sun C."/>
            <person name="Yang J."/>
            <person name="Shi Q."/>
        </authorList>
    </citation>
    <scope>NUCLEOTIDE SEQUENCE [LARGE SCALE GENOMIC DNA]</scope>
    <source>
        <strain evidence="10">JWS20170419001</strain>
        <tissue evidence="10">Muscle</tissue>
    </source>
</reference>
<dbReference type="AlphaFoldDB" id="A0A556TMD0"/>
<comment type="caution">
    <text evidence="10">The sequence shown here is derived from an EMBL/GenBank/DDBJ whole genome shotgun (WGS) entry which is preliminary data.</text>
</comment>
<dbReference type="PANTHER" id="PTHR15692">
    <property type="entry name" value="MASTERMIND-LIKE"/>
    <property type="match status" value="1"/>
</dbReference>
<feature type="region of interest" description="Disordered" evidence="8">
    <location>
        <begin position="103"/>
        <end position="128"/>
    </location>
</feature>
<keyword evidence="6" id="KW-0804">Transcription</keyword>
<protein>
    <submittedName>
        <fullName evidence="10">Mastermind-like protein 3</fullName>
    </submittedName>
</protein>
<evidence type="ECO:0000256" key="2">
    <source>
        <dbReference type="ARBA" id="ARBA00008081"/>
    </source>
</evidence>
<feature type="domain" description="Neurogenic mastermind-like N-terminal" evidence="9">
    <location>
        <begin position="52"/>
        <end position="111"/>
    </location>
</feature>
<keyword evidence="5" id="KW-0010">Activator</keyword>
<evidence type="ECO:0000256" key="8">
    <source>
        <dbReference type="SAM" id="MobiDB-lite"/>
    </source>
</evidence>
<dbReference type="OrthoDB" id="5982619at2759"/>
<evidence type="ECO:0000313" key="11">
    <source>
        <dbReference type="Proteomes" id="UP000319801"/>
    </source>
</evidence>
<dbReference type="InterPro" id="IPR019082">
    <property type="entry name" value="Mastermind-like_N"/>
</dbReference>
<dbReference type="GO" id="GO:0007221">
    <property type="term" value="P:positive regulation of transcription of Notch receptor target"/>
    <property type="evidence" value="ECO:0007669"/>
    <property type="project" value="InterPro"/>
</dbReference>
<dbReference type="InterPro" id="IPR046370">
    <property type="entry name" value="MAML_N_sf"/>
</dbReference>
<dbReference type="InterPro" id="IPR046369">
    <property type="entry name" value="MAML1-3"/>
</dbReference>
<dbReference type="GO" id="GO:0016607">
    <property type="term" value="C:nuclear speck"/>
    <property type="evidence" value="ECO:0007669"/>
    <property type="project" value="UniProtKB-SubCell"/>
</dbReference>
<keyword evidence="3" id="KW-0914">Notch signaling pathway</keyword>
<dbReference type="PANTHER" id="PTHR15692:SF8">
    <property type="entry name" value="MASTERMIND-LIKE PROTEIN 3"/>
    <property type="match status" value="1"/>
</dbReference>
<evidence type="ECO:0000256" key="7">
    <source>
        <dbReference type="ARBA" id="ARBA00023242"/>
    </source>
</evidence>
<feature type="compositionally biased region" description="Low complexity" evidence="8">
    <location>
        <begin position="111"/>
        <end position="120"/>
    </location>
</feature>
<proteinExistence type="inferred from homology"/>
<gene>
    <name evidence="10" type="ORF">Baya_1883</name>
</gene>
<comment type="subcellular location">
    <subcellularLocation>
        <location evidence="1">Nucleus speckle</location>
    </subcellularLocation>
</comment>
<keyword evidence="11" id="KW-1185">Reference proteome</keyword>
<dbReference type="Gene3D" id="6.10.250.970">
    <property type="match status" value="1"/>
</dbReference>
<evidence type="ECO:0000256" key="4">
    <source>
        <dbReference type="ARBA" id="ARBA00023015"/>
    </source>
</evidence>
<evidence type="ECO:0000313" key="10">
    <source>
        <dbReference type="EMBL" id="TSK22525.1"/>
    </source>
</evidence>
<dbReference type="Proteomes" id="UP000319801">
    <property type="component" value="Unassembled WGS sequence"/>
</dbReference>
<keyword evidence="7" id="KW-0539">Nucleus</keyword>
<organism evidence="10 11">
    <name type="scientific">Bagarius yarrelli</name>
    <name type="common">Goonch</name>
    <name type="synonym">Bagrus yarrelli</name>
    <dbReference type="NCBI Taxonomy" id="175774"/>
    <lineage>
        <taxon>Eukaryota</taxon>
        <taxon>Metazoa</taxon>
        <taxon>Chordata</taxon>
        <taxon>Craniata</taxon>
        <taxon>Vertebrata</taxon>
        <taxon>Euteleostomi</taxon>
        <taxon>Actinopterygii</taxon>
        <taxon>Neopterygii</taxon>
        <taxon>Teleostei</taxon>
        <taxon>Ostariophysi</taxon>
        <taxon>Siluriformes</taxon>
        <taxon>Sisoridae</taxon>
        <taxon>Sisorinae</taxon>
        <taxon>Bagarius</taxon>
    </lineage>
</organism>
<name>A0A556TMD0_BAGYA</name>
<comment type="similarity">
    <text evidence="2">Belongs to the mastermind family.</text>
</comment>
<evidence type="ECO:0000256" key="1">
    <source>
        <dbReference type="ARBA" id="ARBA00004324"/>
    </source>
</evidence>
<dbReference type="EMBL" id="VCAZ01000006">
    <property type="protein sequence ID" value="TSK22525.1"/>
    <property type="molecule type" value="Genomic_DNA"/>
</dbReference>
<evidence type="ECO:0000259" key="9">
    <source>
        <dbReference type="SMART" id="SM01275"/>
    </source>
</evidence>
<dbReference type="SMART" id="SM01275">
    <property type="entry name" value="MamL-1"/>
    <property type="match status" value="1"/>
</dbReference>
<evidence type="ECO:0000256" key="3">
    <source>
        <dbReference type="ARBA" id="ARBA00022976"/>
    </source>
</evidence>
<evidence type="ECO:0000256" key="6">
    <source>
        <dbReference type="ARBA" id="ARBA00023163"/>
    </source>
</evidence>
<feature type="region of interest" description="Disordered" evidence="8">
    <location>
        <begin position="31"/>
        <end position="54"/>
    </location>
</feature>
<dbReference type="GO" id="GO:0003713">
    <property type="term" value="F:transcription coactivator activity"/>
    <property type="evidence" value="ECO:0007669"/>
    <property type="project" value="InterPro"/>
</dbReference>
<dbReference type="Pfam" id="PF09596">
    <property type="entry name" value="MamL-1"/>
    <property type="match status" value="1"/>
</dbReference>
<keyword evidence="4" id="KW-0805">Transcription regulation</keyword>
<evidence type="ECO:0000256" key="5">
    <source>
        <dbReference type="ARBA" id="ARBA00023159"/>
    </source>
</evidence>
<feature type="compositionally biased region" description="Low complexity" evidence="8">
    <location>
        <begin position="31"/>
        <end position="40"/>
    </location>
</feature>